<keyword evidence="2" id="KW-0119">Carbohydrate metabolism</keyword>
<dbReference type="GO" id="GO:0006046">
    <property type="term" value="P:N-acetylglucosamine catabolic process"/>
    <property type="evidence" value="ECO:0007669"/>
    <property type="project" value="TreeGrafter"/>
</dbReference>
<dbReference type="InterPro" id="IPR004547">
    <property type="entry name" value="Glucosamine6P_isomerase"/>
</dbReference>
<dbReference type="KEGG" id="aarg:Aargi30884_21150"/>
<dbReference type="RefSeq" id="WP_157964980.1">
    <property type="nucleotide sequence ID" value="NZ_AP019695.1"/>
</dbReference>
<evidence type="ECO:0000256" key="1">
    <source>
        <dbReference type="ARBA" id="ARBA00022801"/>
    </source>
</evidence>
<dbReference type="Gene3D" id="3.40.50.1360">
    <property type="match status" value="1"/>
</dbReference>
<dbReference type="GO" id="GO:0042802">
    <property type="term" value="F:identical protein binding"/>
    <property type="evidence" value="ECO:0007669"/>
    <property type="project" value="TreeGrafter"/>
</dbReference>
<keyword evidence="5" id="KW-1185">Reference proteome</keyword>
<gene>
    <name evidence="4" type="ORF">Aargi30884_21150</name>
</gene>
<dbReference type="EMBL" id="AP019695">
    <property type="protein sequence ID" value="BBK23212.1"/>
    <property type="molecule type" value="Genomic_DNA"/>
</dbReference>
<dbReference type="GO" id="GO:0004342">
    <property type="term" value="F:glucosamine-6-phosphate deaminase activity"/>
    <property type="evidence" value="ECO:0007669"/>
    <property type="project" value="InterPro"/>
</dbReference>
<dbReference type="AlphaFoldDB" id="A0A6N4TMB4"/>
<dbReference type="SUPFAM" id="SSF100950">
    <property type="entry name" value="NagB/RpiA/CoA transferase-like"/>
    <property type="match status" value="1"/>
</dbReference>
<dbReference type="GO" id="GO:0006043">
    <property type="term" value="P:glucosamine catabolic process"/>
    <property type="evidence" value="ECO:0007669"/>
    <property type="project" value="TreeGrafter"/>
</dbReference>
<organism evidence="4 5">
    <name type="scientific">Amedibacterium intestinale</name>
    <dbReference type="NCBI Taxonomy" id="2583452"/>
    <lineage>
        <taxon>Bacteria</taxon>
        <taxon>Bacillati</taxon>
        <taxon>Bacillota</taxon>
        <taxon>Erysipelotrichia</taxon>
        <taxon>Erysipelotrichales</taxon>
        <taxon>Erysipelotrichaceae</taxon>
        <taxon>Amedibacterium</taxon>
    </lineage>
</organism>
<dbReference type="Proteomes" id="UP000464754">
    <property type="component" value="Chromosome"/>
</dbReference>
<dbReference type="PANTHER" id="PTHR11280:SF5">
    <property type="entry name" value="GLUCOSAMINE-6-PHOSPHATE ISOMERASE"/>
    <property type="match status" value="1"/>
</dbReference>
<proteinExistence type="predicted"/>
<name>A0A6N4TMB4_9FIRM</name>
<keyword evidence="1" id="KW-0378">Hydrolase</keyword>
<evidence type="ECO:0000313" key="5">
    <source>
        <dbReference type="Proteomes" id="UP000464754"/>
    </source>
</evidence>
<dbReference type="GO" id="GO:0005975">
    <property type="term" value="P:carbohydrate metabolic process"/>
    <property type="evidence" value="ECO:0007669"/>
    <property type="project" value="InterPro"/>
</dbReference>
<protein>
    <submittedName>
        <fullName evidence="4">Glucosamine-6-phosphate deaminase</fullName>
    </submittedName>
</protein>
<evidence type="ECO:0000259" key="3">
    <source>
        <dbReference type="Pfam" id="PF01182"/>
    </source>
</evidence>
<evidence type="ECO:0000313" key="4">
    <source>
        <dbReference type="EMBL" id="BBK23212.1"/>
    </source>
</evidence>
<feature type="domain" description="Glucosamine/galactosamine-6-phosphate isomerase" evidence="3">
    <location>
        <begin position="11"/>
        <end position="219"/>
    </location>
</feature>
<sequence length="237" mass="27039">MNFIQAKDYDEMSNICAELMRKDVDEKEDIEICLATGSSPALAYKYFVEQVKNDKVDMSKWKLVKLDEWVGLDETSTATCEYFLQKHFVGPLDLEKQMVSFALNKDAKQETERINAYLDENPIDLCILGFGKNGHLGLNEPDDALHPISFVSELTALSKTHSMLEEEDKGVTQGVTIGMKNILDSKHIILLMHGKEKLELFKEFLKQKISTQLPASFLWLHNNVDVVICMDEFDVEI</sequence>
<dbReference type="Pfam" id="PF01182">
    <property type="entry name" value="Glucosamine_iso"/>
    <property type="match status" value="1"/>
</dbReference>
<reference evidence="5" key="1">
    <citation type="submission" date="2019-05" db="EMBL/GenBank/DDBJ databases">
        <title>Complete genome sequencing of Absiella argi strain JCM 30884.</title>
        <authorList>
            <person name="Sakamoto M."/>
            <person name="Murakami T."/>
            <person name="Mori H."/>
        </authorList>
    </citation>
    <scope>NUCLEOTIDE SEQUENCE [LARGE SCALE GENOMIC DNA]</scope>
    <source>
        <strain evidence="5">JCM 30884</strain>
    </source>
</reference>
<accession>A0A6N4TMB4</accession>
<dbReference type="GO" id="GO:0019262">
    <property type="term" value="P:N-acetylneuraminate catabolic process"/>
    <property type="evidence" value="ECO:0007669"/>
    <property type="project" value="TreeGrafter"/>
</dbReference>
<dbReference type="InterPro" id="IPR037171">
    <property type="entry name" value="NagB/RpiA_transferase-like"/>
</dbReference>
<dbReference type="GO" id="GO:0005829">
    <property type="term" value="C:cytosol"/>
    <property type="evidence" value="ECO:0007669"/>
    <property type="project" value="TreeGrafter"/>
</dbReference>
<dbReference type="InterPro" id="IPR006148">
    <property type="entry name" value="Glc/Gal-6P_isomerase"/>
</dbReference>
<dbReference type="PANTHER" id="PTHR11280">
    <property type="entry name" value="GLUCOSAMINE-6-PHOSPHATE ISOMERASE"/>
    <property type="match status" value="1"/>
</dbReference>
<evidence type="ECO:0000256" key="2">
    <source>
        <dbReference type="ARBA" id="ARBA00023277"/>
    </source>
</evidence>